<feature type="transmembrane region" description="Helical" evidence="2">
    <location>
        <begin position="152"/>
        <end position="169"/>
    </location>
</feature>
<dbReference type="EMBL" id="FNGY01000016">
    <property type="protein sequence ID" value="SDO58069.1"/>
    <property type="molecule type" value="Genomic_DNA"/>
</dbReference>
<dbReference type="InterPro" id="IPR019734">
    <property type="entry name" value="TPR_rpt"/>
</dbReference>
<gene>
    <name evidence="3" type="ORF">SAMN05421820_116120</name>
</gene>
<dbReference type="PANTHER" id="PTHR37422">
    <property type="entry name" value="TEICHURONIC ACID BIOSYNTHESIS PROTEIN TUAE"/>
    <property type="match status" value="1"/>
</dbReference>
<dbReference type="Gene3D" id="1.25.40.10">
    <property type="entry name" value="Tetratricopeptide repeat domain"/>
    <property type="match status" value="1"/>
</dbReference>
<protein>
    <submittedName>
        <fullName evidence="3">Uncharacterized protein</fullName>
    </submittedName>
</protein>
<dbReference type="AlphaFoldDB" id="A0A1H0KQ51"/>
<feature type="transmembrane region" description="Helical" evidence="2">
    <location>
        <begin position="315"/>
        <end position="335"/>
    </location>
</feature>
<feature type="transmembrane region" description="Helical" evidence="2">
    <location>
        <begin position="223"/>
        <end position="245"/>
    </location>
</feature>
<dbReference type="PROSITE" id="PS50005">
    <property type="entry name" value="TPR"/>
    <property type="match status" value="1"/>
</dbReference>
<reference evidence="4" key="1">
    <citation type="submission" date="2016-10" db="EMBL/GenBank/DDBJ databases">
        <authorList>
            <person name="Varghese N."/>
            <person name="Submissions S."/>
        </authorList>
    </citation>
    <scope>NUCLEOTIDE SEQUENCE [LARGE SCALE GENOMIC DNA]</scope>
    <source>
        <strain evidence="4">DSM 19110</strain>
    </source>
</reference>
<name>A0A1H0KQ51_9SPHI</name>
<evidence type="ECO:0000256" key="1">
    <source>
        <dbReference type="PROSITE-ProRule" id="PRU00339"/>
    </source>
</evidence>
<keyword evidence="2" id="KW-1133">Transmembrane helix</keyword>
<dbReference type="SUPFAM" id="SSF48452">
    <property type="entry name" value="TPR-like"/>
    <property type="match status" value="1"/>
</dbReference>
<keyword evidence="4" id="KW-1185">Reference proteome</keyword>
<keyword evidence="2" id="KW-0472">Membrane</keyword>
<evidence type="ECO:0000256" key="2">
    <source>
        <dbReference type="SAM" id="Phobius"/>
    </source>
</evidence>
<feature type="repeat" description="TPR" evidence="1">
    <location>
        <begin position="491"/>
        <end position="524"/>
    </location>
</feature>
<keyword evidence="1" id="KW-0802">TPR repeat</keyword>
<dbReference type="InterPro" id="IPR011990">
    <property type="entry name" value="TPR-like_helical_dom_sf"/>
</dbReference>
<dbReference type="PANTHER" id="PTHR37422:SF13">
    <property type="entry name" value="LIPOPOLYSACCHARIDE BIOSYNTHESIS PROTEIN PA4999-RELATED"/>
    <property type="match status" value="1"/>
</dbReference>
<accession>A0A1H0KQ51</accession>
<feature type="transmembrane region" description="Helical" evidence="2">
    <location>
        <begin position="41"/>
        <end position="62"/>
    </location>
</feature>
<feature type="transmembrane region" description="Helical" evidence="2">
    <location>
        <begin position="402"/>
        <end position="420"/>
    </location>
</feature>
<evidence type="ECO:0000313" key="3">
    <source>
        <dbReference type="EMBL" id="SDO58069.1"/>
    </source>
</evidence>
<feature type="transmembrane region" description="Helical" evidence="2">
    <location>
        <begin position="116"/>
        <end position="137"/>
    </location>
</feature>
<feature type="transmembrane region" description="Helical" evidence="2">
    <location>
        <begin position="92"/>
        <end position="109"/>
    </location>
</feature>
<feature type="transmembrane region" description="Helical" evidence="2">
    <location>
        <begin position="201"/>
        <end position="218"/>
    </location>
</feature>
<dbReference type="InterPro" id="IPR051533">
    <property type="entry name" value="WaaL-like"/>
</dbReference>
<evidence type="ECO:0000313" key="4">
    <source>
        <dbReference type="Proteomes" id="UP000183200"/>
    </source>
</evidence>
<dbReference type="Proteomes" id="UP000183200">
    <property type="component" value="Unassembled WGS sequence"/>
</dbReference>
<sequence>MKVNSFKLAREGVVIIFFVTLFIYALTSFQFAFNFEIYEHGYYTIALFSAVATSFWSLFLLLDSQAGIRNSDMLVMMLLGGQIYWVYNGNEYAGTIASFGLMFFLLRSIHTDKLVLLMYIIFFIYITQILFTSFNLLTTRSINLEGGLRNTGVYAIYSIIFIPLCYCVMKRNLKGVYLYLSFGVYLLIVSGIVLFLKSRTALISIFLAYGLPLIFYWLRTQRLYIKIISLATAIIASGFIVYYLFYLKTGSSLGRLLMIKIAFLNASDYVFWGLGLGNFTWNYPQWQSDFFKNNSDPGLAFFLNAGETYVIFNEFIQLFISIGGLLFVFLIYLFSRFLRKTAVVNSDLLKGIRKGLLIIFCCALTYYTLHINGVLLILIFYLALSDAILQNNLSAVLTKSGIYLKTTIFISSALTILFLYPKYDAVRQWVNIKKDMDTTVQDNNGYTYVYSNLKNDGKFLADYGNYLYEHNSDVDSAIKILEKSKKKFISRESIEILAYLYIEQKQYSKAIKYFEWLVNYLPSRFSYRLELIKLYQKVQRVDKAKQLANFTLHMPVKILSGDVVLIKNEIVEINRHLPSTR</sequence>
<feature type="transmembrane region" description="Helical" evidence="2">
    <location>
        <begin position="12"/>
        <end position="35"/>
    </location>
</feature>
<organism evidence="3 4">
    <name type="scientific">Pedobacter steynii</name>
    <dbReference type="NCBI Taxonomy" id="430522"/>
    <lineage>
        <taxon>Bacteria</taxon>
        <taxon>Pseudomonadati</taxon>
        <taxon>Bacteroidota</taxon>
        <taxon>Sphingobacteriia</taxon>
        <taxon>Sphingobacteriales</taxon>
        <taxon>Sphingobacteriaceae</taxon>
        <taxon>Pedobacter</taxon>
    </lineage>
</organism>
<feature type="transmembrane region" description="Helical" evidence="2">
    <location>
        <begin position="356"/>
        <end position="382"/>
    </location>
</feature>
<proteinExistence type="predicted"/>
<feature type="transmembrane region" description="Helical" evidence="2">
    <location>
        <begin position="176"/>
        <end position="195"/>
    </location>
</feature>
<keyword evidence="2" id="KW-0812">Transmembrane</keyword>